<dbReference type="Proteomes" id="UP001176961">
    <property type="component" value="Unassembled WGS sequence"/>
</dbReference>
<dbReference type="AlphaFoldDB" id="A0AA36GXM2"/>
<feature type="region of interest" description="Disordered" evidence="1">
    <location>
        <begin position="49"/>
        <end position="86"/>
    </location>
</feature>
<dbReference type="EMBL" id="CATQJL010000223">
    <property type="protein sequence ID" value="CAJ0600204.1"/>
    <property type="molecule type" value="Genomic_DNA"/>
</dbReference>
<organism evidence="2 3">
    <name type="scientific">Cylicocyclus nassatus</name>
    <name type="common">Nematode worm</name>
    <dbReference type="NCBI Taxonomy" id="53992"/>
    <lineage>
        <taxon>Eukaryota</taxon>
        <taxon>Metazoa</taxon>
        <taxon>Ecdysozoa</taxon>
        <taxon>Nematoda</taxon>
        <taxon>Chromadorea</taxon>
        <taxon>Rhabditida</taxon>
        <taxon>Rhabditina</taxon>
        <taxon>Rhabditomorpha</taxon>
        <taxon>Strongyloidea</taxon>
        <taxon>Strongylidae</taxon>
        <taxon>Cylicocyclus</taxon>
    </lineage>
</organism>
<evidence type="ECO:0000313" key="2">
    <source>
        <dbReference type="EMBL" id="CAJ0600204.1"/>
    </source>
</evidence>
<name>A0AA36GXM2_CYLNA</name>
<accession>A0AA36GXM2</accession>
<protein>
    <submittedName>
        <fullName evidence="2">Uncharacterized protein</fullName>
    </submittedName>
</protein>
<proteinExistence type="predicted"/>
<comment type="caution">
    <text evidence="2">The sequence shown here is derived from an EMBL/GenBank/DDBJ whole genome shotgun (WGS) entry which is preliminary data.</text>
</comment>
<reference evidence="2" key="1">
    <citation type="submission" date="2023-07" db="EMBL/GenBank/DDBJ databases">
        <authorList>
            <consortium name="CYATHOMIX"/>
        </authorList>
    </citation>
    <scope>NUCLEOTIDE SEQUENCE</scope>
    <source>
        <strain evidence="2">N/A</strain>
    </source>
</reference>
<keyword evidence="3" id="KW-1185">Reference proteome</keyword>
<evidence type="ECO:0000256" key="1">
    <source>
        <dbReference type="SAM" id="MobiDB-lite"/>
    </source>
</evidence>
<evidence type="ECO:0000313" key="3">
    <source>
        <dbReference type="Proteomes" id="UP001176961"/>
    </source>
</evidence>
<gene>
    <name evidence="2" type="ORF">CYNAS_LOCUS12187</name>
</gene>
<sequence>MSAPPLLTSLFTRHPYKKAAVFSYSAEMKRSRSAGDKFVFGSRRRTLTPSSRIDDEDEDNESFIGLQSPRPNKAPSPSRNPPLSKDRQYWQSNYHITDWKRQHPNEFEKKEFEKFHKWIFESEKNATLQKDVVALMKMLFQKSG</sequence>